<organism evidence="2 3">
    <name type="scientific">Trifolium medium</name>
    <dbReference type="NCBI Taxonomy" id="97028"/>
    <lineage>
        <taxon>Eukaryota</taxon>
        <taxon>Viridiplantae</taxon>
        <taxon>Streptophyta</taxon>
        <taxon>Embryophyta</taxon>
        <taxon>Tracheophyta</taxon>
        <taxon>Spermatophyta</taxon>
        <taxon>Magnoliopsida</taxon>
        <taxon>eudicotyledons</taxon>
        <taxon>Gunneridae</taxon>
        <taxon>Pentapetalae</taxon>
        <taxon>rosids</taxon>
        <taxon>fabids</taxon>
        <taxon>Fabales</taxon>
        <taxon>Fabaceae</taxon>
        <taxon>Papilionoideae</taxon>
        <taxon>50 kb inversion clade</taxon>
        <taxon>NPAAA clade</taxon>
        <taxon>Hologalegina</taxon>
        <taxon>IRL clade</taxon>
        <taxon>Trifolieae</taxon>
        <taxon>Trifolium</taxon>
    </lineage>
</organism>
<evidence type="ECO:0000313" key="3">
    <source>
        <dbReference type="Proteomes" id="UP000265520"/>
    </source>
</evidence>
<reference evidence="2 3" key="1">
    <citation type="journal article" date="2018" name="Front. Plant Sci.">
        <title>Red Clover (Trifolium pratense) and Zigzag Clover (T. medium) - A Picture of Genomic Similarities and Differences.</title>
        <authorList>
            <person name="Dluhosova J."/>
            <person name="Istvanek J."/>
            <person name="Nedelnik J."/>
            <person name="Repkova J."/>
        </authorList>
    </citation>
    <scope>NUCLEOTIDE SEQUENCE [LARGE SCALE GENOMIC DNA]</scope>
    <source>
        <strain evidence="3">cv. 10/8</strain>
        <tissue evidence="2">Leaf</tissue>
    </source>
</reference>
<feature type="compositionally biased region" description="Pro residues" evidence="1">
    <location>
        <begin position="12"/>
        <end position="26"/>
    </location>
</feature>
<protein>
    <submittedName>
        <fullName evidence="2">Uncharacterized protein</fullName>
    </submittedName>
</protein>
<evidence type="ECO:0000256" key="1">
    <source>
        <dbReference type="SAM" id="MobiDB-lite"/>
    </source>
</evidence>
<keyword evidence="3" id="KW-1185">Reference proteome</keyword>
<evidence type="ECO:0000313" key="2">
    <source>
        <dbReference type="EMBL" id="MCI25825.1"/>
    </source>
</evidence>
<feature type="region of interest" description="Disordered" evidence="1">
    <location>
        <begin position="1"/>
        <end position="34"/>
    </location>
</feature>
<comment type="caution">
    <text evidence="2">The sequence shown here is derived from an EMBL/GenBank/DDBJ whole genome shotgun (WGS) entry which is preliminary data.</text>
</comment>
<name>A0A392QRC2_9FABA</name>
<dbReference type="AlphaFoldDB" id="A0A392QRC2"/>
<proteinExistence type="predicted"/>
<dbReference type="EMBL" id="LXQA010149614">
    <property type="protein sequence ID" value="MCI25825.1"/>
    <property type="molecule type" value="Genomic_DNA"/>
</dbReference>
<accession>A0A392QRC2</accession>
<feature type="non-terminal residue" evidence="2">
    <location>
        <position position="1"/>
    </location>
</feature>
<sequence length="72" mass="7985">NGTERRTKLYFTPPPAALPSPAPSPSTAPKDFDSTPSLLTNYISVTRSSLRRFQQYRHGGAGIHTTGKLQRW</sequence>
<dbReference type="Proteomes" id="UP000265520">
    <property type="component" value="Unassembled WGS sequence"/>
</dbReference>